<proteinExistence type="predicted"/>
<evidence type="ECO:0000313" key="1">
    <source>
        <dbReference type="EMBL" id="AFY91793.1"/>
    </source>
</evidence>
<dbReference type="RefSeq" id="WP_015157987.1">
    <property type="nucleotide sequence ID" value="NC_019697.1"/>
</dbReference>
<evidence type="ECO:0008006" key="3">
    <source>
        <dbReference type="Google" id="ProtNLM"/>
    </source>
</evidence>
<reference evidence="1 2" key="1">
    <citation type="submission" date="2012-05" db="EMBL/GenBank/DDBJ databases">
        <title>Finished chromosome of genome of Chamaesiphon sp. PCC 6605.</title>
        <authorList>
            <consortium name="US DOE Joint Genome Institute"/>
            <person name="Gugger M."/>
            <person name="Coursin T."/>
            <person name="Rippka R."/>
            <person name="Tandeau De Marsac N."/>
            <person name="Huntemann M."/>
            <person name="Wei C.-L."/>
            <person name="Han J."/>
            <person name="Detter J.C."/>
            <person name="Han C."/>
            <person name="Tapia R."/>
            <person name="Chen A."/>
            <person name="Kyrpides N."/>
            <person name="Mavromatis K."/>
            <person name="Markowitz V."/>
            <person name="Szeto E."/>
            <person name="Ivanova N."/>
            <person name="Pagani I."/>
            <person name="Pati A."/>
            <person name="Goodwin L."/>
            <person name="Nordberg H.P."/>
            <person name="Cantor M.N."/>
            <person name="Hua S.X."/>
            <person name="Woyke T."/>
            <person name="Kerfeld C.A."/>
        </authorList>
    </citation>
    <scope>NUCLEOTIDE SEQUENCE [LARGE SCALE GENOMIC DNA]</scope>
    <source>
        <strain evidence="2">ATCC 27169 / PCC 6605</strain>
    </source>
</reference>
<accession>K9UB04</accession>
<organism evidence="1 2">
    <name type="scientific">Chamaesiphon minutus (strain ATCC 27169 / PCC 6605)</name>
    <dbReference type="NCBI Taxonomy" id="1173020"/>
    <lineage>
        <taxon>Bacteria</taxon>
        <taxon>Bacillati</taxon>
        <taxon>Cyanobacteriota</taxon>
        <taxon>Cyanophyceae</taxon>
        <taxon>Gomontiellales</taxon>
        <taxon>Chamaesiphonaceae</taxon>
        <taxon>Chamaesiphon</taxon>
    </lineage>
</organism>
<name>K9UB04_CHAP6</name>
<dbReference type="HOGENOM" id="CLU_2615558_0_0_3"/>
<dbReference type="Proteomes" id="UP000010366">
    <property type="component" value="Chromosome"/>
</dbReference>
<evidence type="ECO:0000313" key="2">
    <source>
        <dbReference type="Proteomes" id="UP000010366"/>
    </source>
</evidence>
<dbReference type="KEGG" id="cmp:Cha6605_0504"/>
<dbReference type="OrthoDB" id="583747at2"/>
<gene>
    <name evidence="1" type="ORF">Cha6605_0504</name>
</gene>
<dbReference type="EMBL" id="CP003600">
    <property type="protein sequence ID" value="AFY91793.1"/>
    <property type="molecule type" value="Genomic_DNA"/>
</dbReference>
<protein>
    <recommendedName>
        <fullName evidence="3">Cyclic nucleotide-binding domain-containing protein</fullName>
    </recommendedName>
</protein>
<sequence>MVQNPPATSIWGNRLIQALGTDIAPQDLTQIQAGTQIISIAPGTSFWQSSTSEPGLYVVLAGKVRLFDLHGNRIATLG</sequence>
<dbReference type="AlphaFoldDB" id="K9UB04"/>
<keyword evidence="2" id="KW-1185">Reference proteome</keyword>